<dbReference type="OMA" id="NNAQNCK"/>
<comment type="caution">
    <text evidence="12">The sequence shown here is derived from an EMBL/GenBank/DDBJ whole genome shotgun (WGS) entry which is preliminary data.</text>
</comment>
<dbReference type="FunFam" id="2.90.10.10:FF:000004">
    <property type="entry name" value="G-type lectin S-receptor-like serine/threonine-protein kinase"/>
    <property type="match status" value="1"/>
</dbReference>
<name>A0A175YM77_DAUCS</name>
<dbReference type="STRING" id="79200.A0A175YM77"/>
<protein>
    <recommendedName>
        <fullName evidence="1">non-specific serine/threonine protein kinase</fullName>
        <ecNumber evidence="1">2.7.11.1</ecNumber>
    </recommendedName>
</protein>
<dbReference type="FunFam" id="2.90.10.10:FF:000001">
    <property type="entry name" value="G-type lectin S-receptor-like serine/threonine-protein kinase"/>
    <property type="match status" value="1"/>
</dbReference>
<dbReference type="Gene3D" id="2.90.10.10">
    <property type="entry name" value="Bulb-type lectin domain"/>
    <property type="match status" value="2"/>
</dbReference>
<dbReference type="AlphaFoldDB" id="A0A175YM77"/>
<evidence type="ECO:0000256" key="5">
    <source>
        <dbReference type="ARBA" id="ARBA00023170"/>
    </source>
</evidence>
<feature type="domain" description="Bulb-type lectin" evidence="10">
    <location>
        <begin position="6"/>
        <end position="128"/>
    </location>
</feature>
<evidence type="ECO:0000313" key="12">
    <source>
        <dbReference type="EMBL" id="KZM84699.1"/>
    </source>
</evidence>
<proteinExistence type="predicted"/>
<accession>A0A175YM77</accession>
<keyword evidence="2" id="KW-0597">Phosphoprotein</keyword>
<dbReference type="SMART" id="SM00473">
    <property type="entry name" value="PAN_AP"/>
    <property type="match status" value="2"/>
</dbReference>
<keyword evidence="9" id="KW-0812">Transmembrane</keyword>
<dbReference type="InterPro" id="IPR003609">
    <property type="entry name" value="Pan_app"/>
</dbReference>
<dbReference type="InterPro" id="IPR001480">
    <property type="entry name" value="Bulb-type_lectin_dom"/>
</dbReference>
<dbReference type="Pfam" id="PF08276">
    <property type="entry name" value="PAN_2"/>
    <property type="match status" value="2"/>
</dbReference>
<dbReference type="PROSITE" id="PS50948">
    <property type="entry name" value="PAN"/>
    <property type="match status" value="2"/>
</dbReference>
<dbReference type="Gene3D" id="3.50.4.10">
    <property type="entry name" value="Hepatocyte Growth Factor"/>
    <property type="match status" value="2"/>
</dbReference>
<dbReference type="Pfam" id="PF01453">
    <property type="entry name" value="B_lectin"/>
    <property type="match status" value="2"/>
</dbReference>
<dbReference type="PANTHER" id="PTHR32444:SF235">
    <property type="entry name" value="OS01G0783900 PROTEIN"/>
    <property type="match status" value="1"/>
</dbReference>
<comment type="catalytic activity">
    <reaction evidence="8">
        <text>L-seryl-[protein] + ATP = O-phospho-L-seryl-[protein] + ADP + H(+)</text>
        <dbReference type="Rhea" id="RHEA:17989"/>
        <dbReference type="Rhea" id="RHEA-COMP:9863"/>
        <dbReference type="Rhea" id="RHEA-COMP:11604"/>
        <dbReference type="ChEBI" id="CHEBI:15378"/>
        <dbReference type="ChEBI" id="CHEBI:29999"/>
        <dbReference type="ChEBI" id="CHEBI:30616"/>
        <dbReference type="ChEBI" id="CHEBI:83421"/>
        <dbReference type="ChEBI" id="CHEBI:456216"/>
        <dbReference type="EC" id="2.7.11.1"/>
    </reaction>
</comment>
<dbReference type="InterPro" id="IPR000858">
    <property type="entry name" value="S_locus_glycoprot_dom"/>
</dbReference>
<dbReference type="PANTHER" id="PTHR32444">
    <property type="entry name" value="BULB-TYPE LECTIN DOMAIN-CONTAINING PROTEIN"/>
    <property type="match status" value="1"/>
</dbReference>
<dbReference type="Gene3D" id="1.10.510.10">
    <property type="entry name" value="Transferase(Phosphotransferase) domain 1"/>
    <property type="match status" value="1"/>
</dbReference>
<evidence type="ECO:0000256" key="7">
    <source>
        <dbReference type="ARBA" id="ARBA00047899"/>
    </source>
</evidence>
<evidence type="ECO:0000259" key="10">
    <source>
        <dbReference type="PROSITE" id="PS50927"/>
    </source>
</evidence>
<dbReference type="InterPro" id="IPR000742">
    <property type="entry name" value="EGF"/>
</dbReference>
<evidence type="ECO:0000256" key="2">
    <source>
        <dbReference type="ARBA" id="ARBA00022553"/>
    </source>
</evidence>
<dbReference type="GO" id="GO:0048544">
    <property type="term" value="P:recognition of pollen"/>
    <property type="evidence" value="ECO:0007669"/>
    <property type="project" value="InterPro"/>
</dbReference>
<evidence type="ECO:0000256" key="9">
    <source>
        <dbReference type="SAM" id="Phobius"/>
    </source>
</evidence>
<dbReference type="CDD" id="cd00028">
    <property type="entry name" value="B_lectin"/>
    <property type="match status" value="2"/>
</dbReference>
<dbReference type="SUPFAM" id="SSF51110">
    <property type="entry name" value="alpha-D-mannose-specific plant lectins"/>
    <property type="match status" value="2"/>
</dbReference>
<keyword evidence="9" id="KW-0472">Membrane</keyword>
<evidence type="ECO:0000256" key="1">
    <source>
        <dbReference type="ARBA" id="ARBA00012513"/>
    </source>
</evidence>
<dbReference type="CDD" id="cd01098">
    <property type="entry name" value="PAN_AP_plant"/>
    <property type="match status" value="2"/>
</dbReference>
<evidence type="ECO:0000256" key="4">
    <source>
        <dbReference type="ARBA" id="ARBA00023157"/>
    </source>
</evidence>
<dbReference type="PROSITE" id="PS50927">
    <property type="entry name" value="BULB_LECTIN"/>
    <property type="match status" value="2"/>
</dbReference>
<keyword evidence="3" id="KW-0732">Signal</keyword>
<dbReference type="InterPro" id="IPR036426">
    <property type="entry name" value="Bulb-type_lectin_dom_sf"/>
</dbReference>
<keyword evidence="5" id="KW-0675">Receptor</keyword>
<dbReference type="Gramene" id="KZM84699">
    <property type="protein sequence ID" value="KZM84699"/>
    <property type="gene ID" value="DCAR_027879"/>
</dbReference>
<evidence type="ECO:0000259" key="11">
    <source>
        <dbReference type="PROSITE" id="PS50948"/>
    </source>
</evidence>
<dbReference type="EMBL" id="LNRQ01000008">
    <property type="protein sequence ID" value="KZM84699.1"/>
    <property type="molecule type" value="Genomic_DNA"/>
</dbReference>
<evidence type="ECO:0000256" key="3">
    <source>
        <dbReference type="ARBA" id="ARBA00022729"/>
    </source>
</evidence>
<gene>
    <name evidence="12" type="ORF">DCAR_027879</name>
</gene>
<dbReference type="SMART" id="SM00108">
    <property type="entry name" value="B_lectin"/>
    <property type="match status" value="2"/>
</dbReference>
<dbReference type="FunFam" id="3.50.4.10:FF:000002">
    <property type="entry name" value="G-type lectin S-receptor-like serine/threonine-protein kinase"/>
    <property type="match status" value="2"/>
</dbReference>
<feature type="domain" description="Apple" evidence="11">
    <location>
        <begin position="319"/>
        <end position="400"/>
    </location>
</feature>
<keyword evidence="4" id="KW-1015">Disulfide bond</keyword>
<feature type="transmembrane region" description="Helical" evidence="9">
    <location>
        <begin position="850"/>
        <end position="870"/>
    </location>
</feature>
<evidence type="ECO:0000256" key="6">
    <source>
        <dbReference type="ARBA" id="ARBA00023180"/>
    </source>
</evidence>
<dbReference type="EC" id="2.7.11.1" evidence="1"/>
<sequence>MNSRAGDTISANQGFRDGDTVTSAGGEFELGFFSPGSSTNRYLGIWYKKISRGTVVWVANRDVPVMNTSGLVQVNRKGILLQAVDSSAGVIWSWSSRRAMNNPVVQLLDTGNLVLRDADNNLVWQSFDYPGDNLLPGMKLGIDLVTGLNRIYSSWKSVVDPSVGSFSNRVDPNGFPQYVLTKGSVIWSRTGLWNGYKFEGLPNRNPNGIFKDEFVFNKREIYYRFVLINTTSAIMRFVLTPTGDSKLLVWNDQQQIWMVYLSLQDSDCDRYGLCGGYGICNINKTPRCECLRGFVPKFQEKWKAADWSSGCIRRTNLVCGTDEGFVKYSGVKLPDTRHSWYNTNMNLQECEKLCLKNCSCTAFANADVRRGGHVCVLWFTELIDIRDYSEDGQDIYVRMPSSELEECKIMELTSTILVCFILSSTLVNSMAVDIIRMHQTFRDGDTITSAGGEFELGFFSPGSSTNRYLGIWYRKISRGTVVWVANRDNPLMNTSGLVQVNHKGISLQLVDNSTGIIWSSNTSVSMRNPVAQLLDTGNLVLREGHLSFNGVKDFIWQSFDHPGDNFLPGMKHGIDLVTGLNWIFSSWTSVVDPSLGNFTSGLDPNGFPQFFVLKDSMIWTRIGPWNGHKFSGLPNRNPNGIFKDVFVFNEKEIYYKFHLINTNTTSAIMRFVLTPTGDAKLLVWNDPQKIWMVYLSMQDSDCDRYGLCGVYGVCKINSTPRCECLRGFVPKFPEKWKAADWSSGCIRKTDLVCGSDEGFVKYSGLKLPDTRHSWYDSKMNLQECEMVCWKNCSCTAYAIAEFRRGGHGCILWFNDLIDIRDFTEDGQDIYVRMPSSELVISRRVKWMPEFIFIAAVLAVVLLGLIFFLVYKKKKLQKKGKIIHYKKLAWMSYKHDKLLEVIDRTILEHSNHFEVFRVVQIGLLCVQQDPKDRPVMSQVVLMISSDMKLPRPKQPGFFTERYLSHLNPSSSNQLTITTLLPRE</sequence>
<keyword evidence="9" id="KW-1133">Transmembrane helix</keyword>
<evidence type="ECO:0000256" key="8">
    <source>
        <dbReference type="ARBA" id="ARBA00048679"/>
    </source>
</evidence>
<dbReference type="SMART" id="SM00181">
    <property type="entry name" value="EGF"/>
    <property type="match status" value="2"/>
</dbReference>
<organism evidence="12">
    <name type="scientific">Daucus carota subsp. sativus</name>
    <name type="common">Carrot</name>
    <dbReference type="NCBI Taxonomy" id="79200"/>
    <lineage>
        <taxon>Eukaryota</taxon>
        <taxon>Viridiplantae</taxon>
        <taxon>Streptophyta</taxon>
        <taxon>Embryophyta</taxon>
        <taxon>Tracheophyta</taxon>
        <taxon>Spermatophyta</taxon>
        <taxon>Magnoliopsida</taxon>
        <taxon>eudicotyledons</taxon>
        <taxon>Gunneridae</taxon>
        <taxon>Pentapetalae</taxon>
        <taxon>asterids</taxon>
        <taxon>campanulids</taxon>
        <taxon>Apiales</taxon>
        <taxon>Apiaceae</taxon>
        <taxon>Apioideae</taxon>
        <taxon>Scandiceae</taxon>
        <taxon>Daucinae</taxon>
        <taxon>Daucus</taxon>
        <taxon>Daucus sect. Daucus</taxon>
    </lineage>
</organism>
<dbReference type="GO" id="GO:0004674">
    <property type="term" value="F:protein serine/threonine kinase activity"/>
    <property type="evidence" value="ECO:0007669"/>
    <property type="project" value="UniProtKB-EC"/>
</dbReference>
<dbReference type="Pfam" id="PF00954">
    <property type="entry name" value="S_locus_glycop"/>
    <property type="match status" value="2"/>
</dbReference>
<feature type="domain" description="Bulb-type lectin" evidence="10">
    <location>
        <begin position="432"/>
        <end position="554"/>
    </location>
</feature>
<comment type="catalytic activity">
    <reaction evidence="7">
        <text>L-threonyl-[protein] + ATP = O-phospho-L-threonyl-[protein] + ADP + H(+)</text>
        <dbReference type="Rhea" id="RHEA:46608"/>
        <dbReference type="Rhea" id="RHEA-COMP:11060"/>
        <dbReference type="Rhea" id="RHEA-COMP:11605"/>
        <dbReference type="ChEBI" id="CHEBI:15378"/>
        <dbReference type="ChEBI" id="CHEBI:30013"/>
        <dbReference type="ChEBI" id="CHEBI:30616"/>
        <dbReference type="ChEBI" id="CHEBI:61977"/>
        <dbReference type="ChEBI" id="CHEBI:456216"/>
        <dbReference type="EC" id="2.7.11.1"/>
    </reaction>
</comment>
<keyword evidence="6" id="KW-0325">Glycoprotein</keyword>
<reference evidence="12" key="1">
    <citation type="journal article" date="2016" name="Nat. Genet.">
        <title>A high-quality carrot genome assembly provides new insights into carotenoid accumulation and asterid genome evolution.</title>
        <authorList>
            <person name="Iorizzo M."/>
            <person name="Ellison S."/>
            <person name="Senalik D."/>
            <person name="Zeng P."/>
            <person name="Satapoomin P."/>
            <person name="Huang J."/>
            <person name="Bowman M."/>
            <person name="Iovene M."/>
            <person name="Sanseverino W."/>
            <person name="Cavagnaro P."/>
            <person name="Yildiz M."/>
            <person name="Macko-Podgorni A."/>
            <person name="Moranska E."/>
            <person name="Grzebelus E."/>
            <person name="Grzebelus D."/>
            <person name="Ashrafi H."/>
            <person name="Zheng Z."/>
            <person name="Cheng S."/>
            <person name="Spooner D."/>
            <person name="Van Deynze A."/>
            <person name="Simon P."/>
        </authorList>
    </citation>
    <scope>NUCLEOTIDE SEQUENCE [LARGE SCALE GENOMIC DNA]</scope>
    <source>
        <tissue evidence="12">Leaf</tissue>
    </source>
</reference>
<feature type="domain" description="Apple" evidence="11">
    <location>
        <begin position="753"/>
        <end position="834"/>
    </location>
</feature>